<keyword evidence="1" id="KW-0175">Coiled coil</keyword>
<comment type="caution">
    <text evidence="2">The sequence shown here is derived from an EMBL/GenBank/DDBJ whole genome shotgun (WGS) entry which is preliminary data.</text>
</comment>
<protein>
    <recommendedName>
        <fullName evidence="4">Flagellar protein FliT</fullName>
    </recommendedName>
</protein>
<keyword evidence="3" id="KW-1185">Reference proteome</keyword>
<dbReference type="EMBL" id="BSOR01000008">
    <property type="protein sequence ID" value="GLR63033.1"/>
    <property type="molecule type" value="Genomic_DNA"/>
</dbReference>
<dbReference type="RefSeq" id="WP_027850635.1">
    <property type="nucleotide sequence ID" value="NZ_BSOR01000008.1"/>
</dbReference>
<evidence type="ECO:0000313" key="3">
    <source>
        <dbReference type="Proteomes" id="UP001156682"/>
    </source>
</evidence>
<gene>
    <name evidence="2" type="ORF">GCM10007878_04680</name>
</gene>
<evidence type="ECO:0000313" key="2">
    <source>
        <dbReference type="EMBL" id="GLR63033.1"/>
    </source>
</evidence>
<evidence type="ECO:0008006" key="4">
    <source>
        <dbReference type="Google" id="ProtNLM"/>
    </source>
</evidence>
<reference evidence="3" key="1">
    <citation type="journal article" date="2019" name="Int. J. Syst. Evol. Microbiol.">
        <title>The Global Catalogue of Microorganisms (GCM) 10K type strain sequencing project: providing services to taxonomists for standard genome sequencing and annotation.</title>
        <authorList>
            <consortium name="The Broad Institute Genomics Platform"/>
            <consortium name="The Broad Institute Genome Sequencing Center for Infectious Disease"/>
            <person name="Wu L."/>
            <person name="Ma J."/>
        </authorList>
    </citation>
    <scope>NUCLEOTIDE SEQUENCE [LARGE SCALE GENOMIC DNA]</scope>
    <source>
        <strain evidence="3">NBRC 100033</strain>
    </source>
</reference>
<organism evidence="2 3">
    <name type="scientific">Marinospirillum insulare</name>
    <dbReference type="NCBI Taxonomy" id="217169"/>
    <lineage>
        <taxon>Bacteria</taxon>
        <taxon>Pseudomonadati</taxon>
        <taxon>Pseudomonadota</taxon>
        <taxon>Gammaproteobacteria</taxon>
        <taxon>Oceanospirillales</taxon>
        <taxon>Oceanospirillaceae</taxon>
        <taxon>Marinospirillum</taxon>
    </lineage>
</organism>
<name>A0ABQ5ZYG8_9GAMM</name>
<accession>A0ABQ5ZYG8</accession>
<dbReference type="Proteomes" id="UP001156682">
    <property type="component" value="Unassembled WGS sequence"/>
</dbReference>
<proteinExistence type="predicted"/>
<sequence length="122" mass="13990">MTSQPINDLKPSEALEQAVKASELLLTELDSFSDIEAGTQLEKVDKLTLVREQLVNQTFDYDWTEEEVEQLKNQFSQLEALNDQLIEKAISVRYDLHQQRVDNQQGRKAVNAYGTTKGQFSR</sequence>
<feature type="coiled-coil region" evidence="1">
    <location>
        <begin position="61"/>
        <end position="88"/>
    </location>
</feature>
<evidence type="ECO:0000256" key="1">
    <source>
        <dbReference type="SAM" id="Coils"/>
    </source>
</evidence>